<evidence type="ECO:0000256" key="5">
    <source>
        <dbReference type="ARBA" id="ARBA00022989"/>
    </source>
</evidence>
<protein>
    <submittedName>
        <fullName evidence="9">Sec-independent protein translocase protein TatB</fullName>
    </submittedName>
</protein>
<gene>
    <name evidence="9" type="ORF">EDF64_12041</name>
</gene>
<keyword evidence="4" id="KW-0653">Protein transport</keyword>
<dbReference type="OrthoDB" id="3267321at2"/>
<dbReference type="AlphaFoldDB" id="A0A4R6DAK6"/>
<evidence type="ECO:0000256" key="1">
    <source>
        <dbReference type="ARBA" id="ARBA00004167"/>
    </source>
</evidence>
<evidence type="ECO:0000256" key="3">
    <source>
        <dbReference type="ARBA" id="ARBA00022692"/>
    </source>
</evidence>
<dbReference type="InterPro" id="IPR003369">
    <property type="entry name" value="TatA/B/E"/>
</dbReference>
<comment type="subcellular location">
    <subcellularLocation>
        <location evidence="1">Membrane</location>
        <topology evidence="1">Single-pass membrane protein</topology>
    </subcellularLocation>
</comment>
<dbReference type="EMBL" id="SNVW01000020">
    <property type="protein sequence ID" value="TDN41466.1"/>
    <property type="molecule type" value="Genomic_DNA"/>
</dbReference>
<organism evidence="9 10">
    <name type="scientific">Curtobacterium flaccumfaciens</name>
    <dbReference type="NCBI Taxonomy" id="2035"/>
    <lineage>
        <taxon>Bacteria</taxon>
        <taxon>Bacillati</taxon>
        <taxon>Actinomycetota</taxon>
        <taxon>Actinomycetes</taxon>
        <taxon>Micrococcales</taxon>
        <taxon>Microbacteriaceae</taxon>
        <taxon>Curtobacterium</taxon>
    </lineage>
</organism>
<evidence type="ECO:0000313" key="10">
    <source>
        <dbReference type="Proteomes" id="UP000295764"/>
    </source>
</evidence>
<name>A0A4R6DAK6_9MICO</name>
<proteinExistence type="predicted"/>
<evidence type="ECO:0000256" key="2">
    <source>
        <dbReference type="ARBA" id="ARBA00022448"/>
    </source>
</evidence>
<evidence type="ECO:0000313" key="9">
    <source>
        <dbReference type="EMBL" id="TDN41466.1"/>
    </source>
</evidence>
<accession>A0A4R6DAK6</accession>
<keyword evidence="5" id="KW-1133">Transmembrane helix</keyword>
<keyword evidence="3" id="KW-0812">Transmembrane</keyword>
<dbReference type="RefSeq" id="WP_133521316.1">
    <property type="nucleotide sequence ID" value="NZ_SNVW01000020.1"/>
</dbReference>
<feature type="region of interest" description="Disordered" evidence="8">
    <location>
        <begin position="73"/>
        <end position="108"/>
    </location>
</feature>
<keyword evidence="7" id="KW-0472">Membrane</keyword>
<comment type="caution">
    <text evidence="9">The sequence shown here is derived from an EMBL/GenBank/DDBJ whole genome shotgun (WGS) entry which is preliminary data.</text>
</comment>
<keyword evidence="6" id="KW-0811">Translocation</keyword>
<reference evidence="9 10" key="1">
    <citation type="submission" date="2019-03" db="EMBL/GenBank/DDBJ databases">
        <title>Genomic analyses of the natural microbiome of Caenorhabditis elegans.</title>
        <authorList>
            <person name="Samuel B."/>
        </authorList>
    </citation>
    <scope>NUCLEOTIDE SEQUENCE [LARGE SCALE GENOMIC DNA]</scope>
    <source>
        <strain evidence="9 10">JUb65</strain>
    </source>
</reference>
<evidence type="ECO:0000256" key="8">
    <source>
        <dbReference type="SAM" id="MobiDB-lite"/>
    </source>
</evidence>
<evidence type="ECO:0000256" key="6">
    <source>
        <dbReference type="ARBA" id="ARBA00023010"/>
    </source>
</evidence>
<dbReference type="Proteomes" id="UP000295764">
    <property type="component" value="Unassembled WGS sequence"/>
</dbReference>
<evidence type="ECO:0000256" key="7">
    <source>
        <dbReference type="ARBA" id="ARBA00023136"/>
    </source>
</evidence>
<feature type="compositionally biased region" description="Polar residues" evidence="8">
    <location>
        <begin position="97"/>
        <end position="108"/>
    </location>
</feature>
<sequence>MDVEKLLVIAVIAGLCLGPARLAAHTKQLTNFLRQLRGWADTTKAQIEEQTGVDIDWSELDPRRYDPRRIIRDALTQPPTPHEPAVEPTVLTHTAEPINSRTGVNDDV</sequence>
<keyword evidence="2" id="KW-0813">Transport</keyword>
<evidence type="ECO:0000256" key="4">
    <source>
        <dbReference type="ARBA" id="ARBA00022927"/>
    </source>
</evidence>
<dbReference type="Pfam" id="PF02416">
    <property type="entry name" value="TatA_B_E"/>
    <property type="match status" value="1"/>
</dbReference>